<evidence type="ECO:0000256" key="1">
    <source>
        <dbReference type="SAM" id="MobiDB-lite"/>
    </source>
</evidence>
<name>A0A1V8TMQ5_9PEZI</name>
<comment type="caution">
    <text evidence="3">The sequence shown here is derived from an EMBL/GenBank/DDBJ whole genome shotgun (WGS) entry which is preliminary data.</text>
</comment>
<evidence type="ECO:0000313" key="3">
    <source>
        <dbReference type="EMBL" id="OQO12646.1"/>
    </source>
</evidence>
<dbReference type="OrthoDB" id="5352400at2759"/>
<organism evidence="3 4">
    <name type="scientific">Cryoendolithus antarcticus</name>
    <dbReference type="NCBI Taxonomy" id="1507870"/>
    <lineage>
        <taxon>Eukaryota</taxon>
        <taxon>Fungi</taxon>
        <taxon>Dikarya</taxon>
        <taxon>Ascomycota</taxon>
        <taxon>Pezizomycotina</taxon>
        <taxon>Dothideomycetes</taxon>
        <taxon>Dothideomycetidae</taxon>
        <taxon>Cladosporiales</taxon>
        <taxon>Cladosporiaceae</taxon>
        <taxon>Cryoendolithus</taxon>
    </lineage>
</organism>
<gene>
    <name evidence="3" type="ORF">B0A48_02108</name>
</gene>
<feature type="compositionally biased region" description="Low complexity" evidence="1">
    <location>
        <begin position="271"/>
        <end position="291"/>
    </location>
</feature>
<keyword evidence="2" id="KW-0472">Membrane</keyword>
<feature type="transmembrane region" description="Helical" evidence="2">
    <location>
        <begin position="20"/>
        <end position="40"/>
    </location>
</feature>
<dbReference type="InParanoid" id="A0A1V8TMQ5"/>
<keyword evidence="2" id="KW-1133">Transmembrane helix</keyword>
<keyword evidence="2" id="KW-0812">Transmembrane</keyword>
<dbReference type="EMBL" id="NAJO01000004">
    <property type="protein sequence ID" value="OQO12646.1"/>
    <property type="molecule type" value="Genomic_DNA"/>
</dbReference>
<evidence type="ECO:0008006" key="5">
    <source>
        <dbReference type="Google" id="ProtNLM"/>
    </source>
</evidence>
<evidence type="ECO:0000313" key="4">
    <source>
        <dbReference type="Proteomes" id="UP000192596"/>
    </source>
</evidence>
<feature type="region of interest" description="Disordered" evidence="1">
    <location>
        <begin position="271"/>
        <end position="305"/>
    </location>
</feature>
<protein>
    <recommendedName>
        <fullName evidence="5">MARVEL domain-containing protein</fullName>
    </recommendedName>
</protein>
<dbReference type="STRING" id="1507870.A0A1V8TMQ5"/>
<evidence type="ECO:0000256" key="2">
    <source>
        <dbReference type="SAM" id="Phobius"/>
    </source>
</evidence>
<feature type="transmembrane region" description="Helical" evidence="2">
    <location>
        <begin position="176"/>
        <end position="198"/>
    </location>
</feature>
<sequence>MARSIRLFVTRRWRIPKAMLALMVLEFPLTVAALALFGIADPNLYRTKLWQNGADQGFNSSPIMILYAFANYKPIAVPLVWSSFMTTWNVIISVLSMFILLVKSVMWVMHIFIPLVSLVVHGTLIALYAIAIRNQSAPDLLDPEHPAKGLPWYLSKGCSYATEANKGYCMQARASFGVTCVMLALWSIYFLLSLYSLIPTTAERTSREADIELRKLGAYTPDEPEMSREAQRDANRQLFLNLPKTPTTPWGRSADNPMTPRTVAFTQLNGGSNGNASGRAGLGADLGARAGPRGGLPFREQWNGA</sequence>
<reference evidence="4" key="1">
    <citation type="submission" date="2017-03" db="EMBL/GenBank/DDBJ databases">
        <title>Genomes of endolithic fungi from Antarctica.</title>
        <authorList>
            <person name="Coleine C."/>
            <person name="Masonjones S."/>
            <person name="Stajich J.E."/>
        </authorList>
    </citation>
    <scope>NUCLEOTIDE SEQUENCE [LARGE SCALE GENOMIC DNA]</scope>
    <source>
        <strain evidence="4">CCFEE 5527</strain>
    </source>
</reference>
<dbReference type="Proteomes" id="UP000192596">
    <property type="component" value="Unassembled WGS sequence"/>
</dbReference>
<keyword evidence="4" id="KW-1185">Reference proteome</keyword>
<dbReference type="AlphaFoldDB" id="A0A1V8TMQ5"/>
<accession>A0A1V8TMQ5</accession>
<proteinExistence type="predicted"/>
<feature type="transmembrane region" description="Helical" evidence="2">
    <location>
        <begin position="111"/>
        <end position="131"/>
    </location>
</feature>
<feature type="transmembrane region" description="Helical" evidence="2">
    <location>
        <begin position="79"/>
        <end position="102"/>
    </location>
</feature>